<organism evidence="10 11">
    <name type="scientific">Geranomyces variabilis</name>
    <dbReference type="NCBI Taxonomy" id="109894"/>
    <lineage>
        <taxon>Eukaryota</taxon>
        <taxon>Fungi</taxon>
        <taxon>Fungi incertae sedis</taxon>
        <taxon>Chytridiomycota</taxon>
        <taxon>Chytridiomycota incertae sedis</taxon>
        <taxon>Chytridiomycetes</taxon>
        <taxon>Spizellomycetales</taxon>
        <taxon>Powellomycetaceae</taxon>
        <taxon>Geranomyces</taxon>
    </lineage>
</organism>
<keyword evidence="2 7" id="KW-0963">Cytoplasm</keyword>
<keyword evidence="11" id="KW-1185">Reference proteome</keyword>
<dbReference type="GO" id="GO:0003729">
    <property type="term" value="F:mRNA binding"/>
    <property type="evidence" value="ECO:0007669"/>
    <property type="project" value="TreeGrafter"/>
</dbReference>
<comment type="caution">
    <text evidence="10">The sequence shown here is derived from an EMBL/GenBank/DDBJ whole genome shotgun (WGS) entry which is preliminary data.</text>
</comment>
<proteinExistence type="inferred from homology"/>
<evidence type="ECO:0000256" key="1">
    <source>
        <dbReference type="ARBA" id="ARBA00004496"/>
    </source>
</evidence>
<dbReference type="InterPro" id="IPR027512">
    <property type="entry name" value="EIF3A"/>
</dbReference>
<feature type="region of interest" description="Disordered" evidence="8">
    <location>
        <begin position="800"/>
        <end position="861"/>
    </location>
</feature>
<comment type="subcellular location">
    <subcellularLocation>
        <location evidence="1 7">Cytoplasm</location>
    </subcellularLocation>
</comment>
<evidence type="ECO:0000256" key="5">
    <source>
        <dbReference type="ARBA" id="ARBA00022917"/>
    </source>
</evidence>
<protein>
    <recommendedName>
        <fullName evidence="7">Eukaryotic translation initiation factor 3 subunit A</fullName>
        <shortName evidence="7">eIF3a</shortName>
    </recommendedName>
    <alternativeName>
        <fullName evidence="7">Eukaryotic translation initiation factor 3 110 kDa subunit homolog</fullName>
        <shortName evidence="7">eIF3 p110</shortName>
    </alternativeName>
    <alternativeName>
        <fullName evidence="7">Translation initiation factor eIF3, p110 subunit homolog</fullName>
    </alternativeName>
</protein>
<dbReference type="HAMAP" id="MF_03000">
    <property type="entry name" value="eIF3a"/>
    <property type="match status" value="1"/>
</dbReference>
<dbReference type="Pfam" id="PF22591">
    <property type="entry name" value="eIF3a_PCI_TPR-like"/>
    <property type="match status" value="1"/>
</dbReference>
<dbReference type="GO" id="GO:0033290">
    <property type="term" value="C:eukaryotic 48S preinitiation complex"/>
    <property type="evidence" value="ECO:0007669"/>
    <property type="project" value="UniProtKB-UniRule"/>
</dbReference>
<gene>
    <name evidence="7 10" type="primary">TIF32</name>
    <name evidence="10" type="ORF">HDU87_006838</name>
</gene>
<dbReference type="Gene3D" id="1.25.40.860">
    <property type="match status" value="2"/>
</dbReference>
<dbReference type="EMBL" id="JADGJQ010000006">
    <property type="protein sequence ID" value="KAJ3183516.1"/>
    <property type="molecule type" value="Genomic_DNA"/>
</dbReference>
<evidence type="ECO:0000256" key="2">
    <source>
        <dbReference type="ARBA" id="ARBA00022490"/>
    </source>
</evidence>
<evidence type="ECO:0000256" key="4">
    <source>
        <dbReference type="ARBA" id="ARBA00022884"/>
    </source>
</evidence>
<dbReference type="GO" id="GO:0016282">
    <property type="term" value="C:eukaryotic 43S preinitiation complex"/>
    <property type="evidence" value="ECO:0007669"/>
    <property type="project" value="UniProtKB-UniRule"/>
</dbReference>
<sequence length="1072" mass="120147">MSRFYNRPENALKRAEELITVSQPASALTLLHEIVMSKRSRSTPLTILEPIMLKFVELCVELRKGKAAKEGLHQYKNISQNITVSSIESVIKRFIEFSEAKVADAQAKADKISVDSVEDLEASETPESIILSTVSAEVDKDRTDREVVTPWLKFLWEAYRTALDILRNNARLEILYQSVANQAFQFCLRYARKTEFRRLCELLRQHLATAAKYAHQAHAINLNEVDTLQRHLDTRFVQLNAATELQLWQEAFRSVEDIHNLLGMAKKAPKPFMMANYYEKLSKIFLVGENYLFHAAAWNKLYATVRLNKNLGEEEHNRMASMVLMSALAIPIITTSKTRATDNDDNKPKNARLASLLRVNRAPTRESLLKDALSKVVFSRVRPELKELYQILEVQFHPLSITKKIAHLLPKLQADKDLKTYVAPLHQVILTRLLQQLSQVYTTVKIESVVKLAAFPEPFNYSAHHIEKFIMNGCKKGELSIRVNHQSQTLTFETDVFSASKVTVSEGPQLQSLPSEQMRTQLTRLAKRLHTAVALIGQTSETLPVEERLAQVKKEAKAKAFAEALARLEEERKQNLQRSLLIQKKKELRENELAKQEKLEAEARKKRAEAEAESEKIRLEEDAKKREADRLNQQLVDIKREEAGKLAAKLAEDLKNKNVKVNTEELEGMDTARLMQLQVEQLEKEKRELQTRLKTMSKKFDHTERAMRKAEIPLLDRDYDEQKAGDRAAHEILTKARLVEAKMQHEQAIVLKGRMMRMLGDYNALKAEMAAKREAEYEAIRVESERRIAEAKERRIEEYKQAREEERRRREREEEERIEREEEDRLRADREAQEAEEAEKRREAQRIADEERLAKLDEISRKTRERELAVEAKLEAERQALAAAVAGPSVGAAAAPAQADAWRRAERPAAAAPVAAAIGSGAPGKYVPPVRRTDSAGGDGWRSRASQDSVNPSSTGSGFGSRESLRSDGGESASRPSWGSSRGAGGLASREGSGAGAAASPREERSAGAWKPAAAAAGGASTWRDRQRDAAAGGDAAAAAPAPGTPGAPGAPGARTGPPTIGSGKWTSSRGR</sequence>
<feature type="compositionally biased region" description="Low complexity" evidence="8">
    <location>
        <begin position="908"/>
        <end position="924"/>
    </location>
</feature>
<feature type="compositionally biased region" description="Low complexity" evidence="8">
    <location>
        <begin position="1030"/>
        <end position="1042"/>
    </location>
</feature>
<dbReference type="Pfam" id="PF01399">
    <property type="entry name" value="PCI"/>
    <property type="match status" value="1"/>
</dbReference>
<evidence type="ECO:0000256" key="3">
    <source>
        <dbReference type="ARBA" id="ARBA00022540"/>
    </source>
</evidence>
<accession>A0AAD5XTX1</accession>
<name>A0AAD5XTX1_9FUNG</name>
<dbReference type="InterPro" id="IPR054711">
    <property type="entry name" value="eIF3a_PCI_TPR-like"/>
</dbReference>
<evidence type="ECO:0000256" key="6">
    <source>
        <dbReference type="ARBA" id="ARBA00023054"/>
    </source>
</evidence>
<evidence type="ECO:0000256" key="7">
    <source>
        <dbReference type="HAMAP-Rule" id="MF_03000"/>
    </source>
</evidence>
<reference evidence="10" key="1">
    <citation type="submission" date="2020-05" db="EMBL/GenBank/DDBJ databases">
        <title>Phylogenomic resolution of chytrid fungi.</title>
        <authorList>
            <person name="Stajich J.E."/>
            <person name="Amses K."/>
            <person name="Simmons R."/>
            <person name="Seto K."/>
            <person name="Myers J."/>
            <person name="Bonds A."/>
            <person name="Quandt C.A."/>
            <person name="Barry K."/>
            <person name="Liu P."/>
            <person name="Grigoriev I."/>
            <person name="Longcore J.E."/>
            <person name="James T.Y."/>
        </authorList>
    </citation>
    <scope>NUCLEOTIDE SEQUENCE</scope>
    <source>
        <strain evidence="10">JEL0379</strain>
    </source>
</reference>
<dbReference type="GO" id="GO:0003743">
    <property type="term" value="F:translation initiation factor activity"/>
    <property type="evidence" value="ECO:0007669"/>
    <property type="project" value="UniProtKB-UniRule"/>
</dbReference>
<keyword evidence="5 7" id="KW-0648">Protein biosynthesis</keyword>
<dbReference type="GO" id="GO:0043614">
    <property type="term" value="C:multi-eIF complex"/>
    <property type="evidence" value="ECO:0007669"/>
    <property type="project" value="TreeGrafter"/>
</dbReference>
<dbReference type="FunFam" id="1.25.40.860:FF:000003">
    <property type="entry name" value="Eukaryotic translation initiation factor 3 subunit A"/>
    <property type="match status" value="1"/>
</dbReference>
<feature type="compositionally biased region" description="Low complexity" evidence="8">
    <location>
        <begin position="1007"/>
        <end position="1020"/>
    </location>
</feature>
<evidence type="ECO:0000256" key="8">
    <source>
        <dbReference type="SAM" id="MobiDB-lite"/>
    </source>
</evidence>
<dbReference type="AlphaFoldDB" id="A0AAD5XTX1"/>
<dbReference type="PANTHER" id="PTHR14005:SF0">
    <property type="entry name" value="EUKARYOTIC TRANSLATION INITIATION FACTOR 3 SUBUNIT A"/>
    <property type="match status" value="1"/>
</dbReference>
<evidence type="ECO:0000313" key="11">
    <source>
        <dbReference type="Proteomes" id="UP001212152"/>
    </source>
</evidence>
<comment type="similarity">
    <text evidence="7">Belongs to the eIF-3 subunit A family.</text>
</comment>
<feature type="compositionally biased region" description="Polar residues" evidence="8">
    <location>
        <begin position="944"/>
        <end position="956"/>
    </location>
</feature>
<comment type="function">
    <text evidence="7">RNA-binding component of the eukaryotic translation initiation factor 3 (eIF-3) complex, which is involved in protein synthesis of a specialized repertoire of mRNAs and, together with other initiation factors, stimulates binding of mRNA and methionyl-tRNAi to the 40S ribosome. The eIF-3 complex specifically targets and initiates translation of a subset of mRNAs involved in cell proliferation.</text>
</comment>
<dbReference type="SMART" id="SM00088">
    <property type="entry name" value="PINT"/>
    <property type="match status" value="1"/>
</dbReference>
<feature type="region of interest" description="Disordered" evidence="8">
    <location>
        <begin position="885"/>
        <end position="1072"/>
    </location>
</feature>
<evidence type="ECO:0000259" key="9">
    <source>
        <dbReference type="PROSITE" id="PS50250"/>
    </source>
</evidence>
<dbReference type="GO" id="GO:0001732">
    <property type="term" value="P:formation of cytoplasmic translation initiation complex"/>
    <property type="evidence" value="ECO:0007669"/>
    <property type="project" value="UniProtKB-UniRule"/>
</dbReference>
<dbReference type="GO" id="GO:0071541">
    <property type="term" value="C:eukaryotic translation initiation factor 3 complex, eIF3m"/>
    <property type="evidence" value="ECO:0007669"/>
    <property type="project" value="TreeGrafter"/>
</dbReference>
<dbReference type="PROSITE" id="PS50250">
    <property type="entry name" value="PCI"/>
    <property type="match status" value="1"/>
</dbReference>
<comment type="subunit">
    <text evidence="7">Component of the eukaryotic translation initiation factor 3 (eIF-3) complex.</text>
</comment>
<feature type="compositionally biased region" description="Low complexity" evidence="8">
    <location>
        <begin position="885"/>
        <end position="900"/>
    </location>
</feature>
<dbReference type="InterPro" id="IPR000717">
    <property type="entry name" value="PCI_dom"/>
</dbReference>
<evidence type="ECO:0000313" key="10">
    <source>
        <dbReference type="EMBL" id="KAJ3183516.1"/>
    </source>
</evidence>
<feature type="coiled-coil region" evidence="7">
    <location>
        <begin position="551"/>
        <end position="706"/>
    </location>
</feature>
<feature type="compositionally biased region" description="Low complexity" evidence="8">
    <location>
        <begin position="987"/>
        <end position="1000"/>
    </location>
</feature>
<keyword evidence="4 7" id="KW-0694">RNA-binding</keyword>
<dbReference type="FunFam" id="4.10.860.10:FF:000001">
    <property type="entry name" value="Eukaryotic translation initiation factor 3 subunit A"/>
    <property type="match status" value="1"/>
</dbReference>
<dbReference type="Gene3D" id="4.10.860.10">
    <property type="entry name" value="UVR domain"/>
    <property type="match status" value="1"/>
</dbReference>
<keyword evidence="6 7" id="KW-0175">Coiled coil</keyword>
<dbReference type="PANTHER" id="PTHR14005">
    <property type="entry name" value="EUKARYOTIC TRANSLATION INITIATION FACTOR 3, THETA SUBUNIT"/>
    <property type="match status" value="1"/>
</dbReference>
<dbReference type="Proteomes" id="UP001212152">
    <property type="component" value="Unassembled WGS sequence"/>
</dbReference>
<dbReference type="GO" id="GO:0002188">
    <property type="term" value="P:translation reinitiation"/>
    <property type="evidence" value="ECO:0007669"/>
    <property type="project" value="TreeGrafter"/>
</dbReference>
<dbReference type="GO" id="GO:0071540">
    <property type="term" value="C:eukaryotic translation initiation factor 3 complex, eIF3e"/>
    <property type="evidence" value="ECO:0007669"/>
    <property type="project" value="TreeGrafter"/>
</dbReference>
<feature type="domain" description="PCI" evidence="9">
    <location>
        <begin position="316"/>
        <end position="497"/>
    </location>
</feature>
<keyword evidence="3 7" id="KW-0396">Initiation factor</keyword>